<evidence type="ECO:0000313" key="5">
    <source>
        <dbReference type="EMBL" id="SDN54388.1"/>
    </source>
</evidence>
<dbReference type="EMBL" id="FNID01000022">
    <property type="protein sequence ID" value="SDN54388.1"/>
    <property type="molecule type" value="Genomic_DNA"/>
</dbReference>
<dbReference type="SUPFAM" id="SSF53822">
    <property type="entry name" value="Periplasmic binding protein-like I"/>
    <property type="match status" value="1"/>
</dbReference>
<dbReference type="RefSeq" id="WP_092641003.1">
    <property type="nucleotide sequence ID" value="NZ_FNID01000022.1"/>
</dbReference>
<keyword evidence="6" id="KW-1185">Reference proteome</keyword>
<dbReference type="SUPFAM" id="SSF46785">
    <property type="entry name" value="Winged helix' DNA-binding domain"/>
    <property type="match status" value="1"/>
</dbReference>
<dbReference type="AlphaFoldDB" id="A0A1H0C931"/>
<proteinExistence type="predicted"/>
<evidence type="ECO:0000256" key="1">
    <source>
        <dbReference type="ARBA" id="ARBA00023015"/>
    </source>
</evidence>
<dbReference type="InterPro" id="IPR033532">
    <property type="entry name" value="AraR_ligand_bind_dom"/>
</dbReference>
<dbReference type="PANTHER" id="PTHR30146">
    <property type="entry name" value="LACI-RELATED TRANSCRIPTIONAL REPRESSOR"/>
    <property type="match status" value="1"/>
</dbReference>
<dbReference type="InterPro" id="IPR036390">
    <property type="entry name" value="WH_DNA-bd_sf"/>
</dbReference>
<keyword evidence="2" id="KW-0238">DNA-binding</keyword>
<dbReference type="Gene3D" id="1.10.10.10">
    <property type="entry name" value="Winged helix-like DNA-binding domain superfamily/Winged helix DNA-binding domain"/>
    <property type="match status" value="1"/>
</dbReference>
<evidence type="ECO:0000256" key="2">
    <source>
        <dbReference type="ARBA" id="ARBA00023125"/>
    </source>
</evidence>
<keyword evidence="1" id="KW-0805">Transcription regulation</keyword>
<protein>
    <submittedName>
        <fullName evidence="5">GntR family transcriptional regulator, arabinose operon transcriptional repressor</fullName>
    </submittedName>
</protein>
<dbReference type="PRINTS" id="PR00035">
    <property type="entry name" value="HTHGNTR"/>
</dbReference>
<dbReference type="InterPro" id="IPR046335">
    <property type="entry name" value="LacI/GalR-like_sensor"/>
</dbReference>
<dbReference type="Proteomes" id="UP000199182">
    <property type="component" value="Unassembled WGS sequence"/>
</dbReference>
<sequence length="361" mass="40314">MSEKTKYQMVANIIRTDIAQRMAAESGRLPTEIELAQLYSVSRQTIRQALNLLEQEGLVERKQGSGTYVSRDQGRYKTDNRNVGVIFSYITEYIFPSIVRGIVKTLDEKGFTLSLSSTYNRTDNERAKLEYYLTHPVRGLIIEGTKTALPNPNINLYEELEARGTSIVFIHASYDQLKNPISVTVDDRAGGRMATEFLLDRGHSKIAAIFKSDDKQGVERCTGFMQAVSRAGLTLNDDSVCWYNDLNRAGFTTSAQLKNLINGHTAIICYNDMIALDVLKAIKLEGKSVPEDLSLISFDDSLYASIASPNITSLSHPKDELGRVAAEKVVNMICGKQETSKIFQWKTVERASVKELSFANI</sequence>
<dbReference type="Pfam" id="PF13377">
    <property type="entry name" value="Peripla_BP_3"/>
    <property type="match status" value="1"/>
</dbReference>
<evidence type="ECO:0000259" key="4">
    <source>
        <dbReference type="PROSITE" id="PS50949"/>
    </source>
</evidence>
<accession>A0A1H0C931</accession>
<reference evidence="5 6" key="1">
    <citation type="submission" date="2016-10" db="EMBL/GenBank/DDBJ databases">
        <authorList>
            <person name="de Groot N.N."/>
        </authorList>
    </citation>
    <scope>NUCLEOTIDE SEQUENCE [LARGE SCALE GENOMIC DNA]</scope>
    <source>
        <strain evidence="5 6">CGMCC 1.5012</strain>
    </source>
</reference>
<dbReference type="InterPro" id="IPR000524">
    <property type="entry name" value="Tscrpt_reg_HTH_GntR"/>
</dbReference>
<keyword evidence="3" id="KW-0804">Transcription</keyword>
<dbReference type="InterPro" id="IPR028082">
    <property type="entry name" value="Peripla_BP_I"/>
</dbReference>
<dbReference type="InterPro" id="IPR036388">
    <property type="entry name" value="WH-like_DNA-bd_sf"/>
</dbReference>
<dbReference type="CDD" id="cd01541">
    <property type="entry name" value="PBP1_AraR"/>
    <property type="match status" value="1"/>
</dbReference>
<dbReference type="STRING" id="258515.SAMN05192585_12228"/>
<organism evidence="5 6">
    <name type="scientific">Acetanaerobacterium elongatum</name>
    <dbReference type="NCBI Taxonomy" id="258515"/>
    <lineage>
        <taxon>Bacteria</taxon>
        <taxon>Bacillati</taxon>
        <taxon>Bacillota</taxon>
        <taxon>Clostridia</taxon>
        <taxon>Eubacteriales</taxon>
        <taxon>Oscillospiraceae</taxon>
        <taxon>Acetanaerobacterium</taxon>
    </lineage>
</organism>
<dbReference type="PANTHER" id="PTHR30146:SF150">
    <property type="entry name" value="ARABINOSE METABOLISM TRANSCRIPTIONAL REPRESSOR"/>
    <property type="match status" value="1"/>
</dbReference>
<dbReference type="GO" id="GO:0003700">
    <property type="term" value="F:DNA-binding transcription factor activity"/>
    <property type="evidence" value="ECO:0007669"/>
    <property type="project" value="InterPro"/>
</dbReference>
<dbReference type="Pfam" id="PF00392">
    <property type="entry name" value="GntR"/>
    <property type="match status" value="1"/>
</dbReference>
<dbReference type="Gene3D" id="3.40.50.2300">
    <property type="match status" value="2"/>
</dbReference>
<dbReference type="GO" id="GO:0000976">
    <property type="term" value="F:transcription cis-regulatory region binding"/>
    <property type="evidence" value="ECO:0007669"/>
    <property type="project" value="TreeGrafter"/>
</dbReference>
<feature type="domain" description="HTH gntR-type" evidence="4">
    <location>
        <begin position="4"/>
        <end position="72"/>
    </location>
</feature>
<gene>
    <name evidence="5" type="ORF">SAMN05192585_12228</name>
</gene>
<name>A0A1H0C931_9FIRM</name>
<dbReference type="PROSITE" id="PS50949">
    <property type="entry name" value="HTH_GNTR"/>
    <property type="match status" value="1"/>
</dbReference>
<dbReference type="OrthoDB" id="9813468at2"/>
<evidence type="ECO:0000313" key="6">
    <source>
        <dbReference type="Proteomes" id="UP000199182"/>
    </source>
</evidence>
<dbReference type="SMART" id="SM00345">
    <property type="entry name" value="HTH_GNTR"/>
    <property type="match status" value="1"/>
</dbReference>
<dbReference type="CDD" id="cd07377">
    <property type="entry name" value="WHTH_GntR"/>
    <property type="match status" value="1"/>
</dbReference>
<evidence type="ECO:0000256" key="3">
    <source>
        <dbReference type="ARBA" id="ARBA00023163"/>
    </source>
</evidence>